<dbReference type="PANTHER" id="PTHR30069:SF29">
    <property type="entry name" value="HEMOGLOBIN AND HEMOGLOBIN-HAPTOGLOBIN-BINDING PROTEIN 1-RELATED"/>
    <property type="match status" value="1"/>
</dbReference>
<dbReference type="AlphaFoldDB" id="A0A5R9Q1I1"/>
<reference evidence="15 16" key="1">
    <citation type="submission" date="2018-01" db="EMBL/GenBank/DDBJ databases">
        <title>Co-occurrence of chitin degradation, pigmentation and bioactivity in marine Pseudoalteromonas.</title>
        <authorList>
            <person name="Paulsen S."/>
            <person name="Gram L."/>
            <person name="Machado H."/>
        </authorList>
    </citation>
    <scope>NUCLEOTIDE SEQUENCE [LARGE SCALE GENOMIC DNA]</scope>
    <source>
        <strain evidence="15 16">S3663</strain>
    </source>
</reference>
<feature type="domain" description="TonB-dependent receptor plug" evidence="14">
    <location>
        <begin position="66"/>
        <end position="176"/>
    </location>
</feature>
<evidence type="ECO:0000256" key="9">
    <source>
        <dbReference type="ARBA" id="ARBA00023170"/>
    </source>
</evidence>
<dbReference type="RefSeq" id="WP_138481400.1">
    <property type="nucleotide sequence ID" value="NZ_PPSW01000015.1"/>
</dbReference>
<organism evidence="15 16">
    <name type="scientific">Pseudoalteromonas phenolica</name>
    <dbReference type="NCBI Taxonomy" id="161398"/>
    <lineage>
        <taxon>Bacteria</taxon>
        <taxon>Pseudomonadati</taxon>
        <taxon>Pseudomonadota</taxon>
        <taxon>Gammaproteobacteria</taxon>
        <taxon>Alteromonadales</taxon>
        <taxon>Pseudoalteromonadaceae</taxon>
        <taxon>Pseudoalteromonas</taxon>
    </lineage>
</organism>
<evidence type="ECO:0000256" key="11">
    <source>
        <dbReference type="PROSITE-ProRule" id="PRU01360"/>
    </source>
</evidence>
<keyword evidence="4 11" id="KW-1134">Transmembrane beta strand</keyword>
<dbReference type="Gene3D" id="2.40.170.20">
    <property type="entry name" value="TonB-dependent receptor, beta-barrel domain"/>
    <property type="match status" value="1"/>
</dbReference>
<evidence type="ECO:0000259" key="13">
    <source>
        <dbReference type="Pfam" id="PF00593"/>
    </source>
</evidence>
<evidence type="ECO:0000256" key="6">
    <source>
        <dbReference type="ARBA" id="ARBA00022729"/>
    </source>
</evidence>
<evidence type="ECO:0000256" key="10">
    <source>
        <dbReference type="ARBA" id="ARBA00023237"/>
    </source>
</evidence>
<protein>
    <recommendedName>
        <fullName evidence="17">TonB-dependent receptor</fullName>
    </recommendedName>
</protein>
<keyword evidence="7 12" id="KW-0798">TonB box</keyword>
<accession>A0A5R9Q1I1</accession>
<evidence type="ECO:0000313" key="16">
    <source>
        <dbReference type="Proteomes" id="UP000309186"/>
    </source>
</evidence>
<dbReference type="Pfam" id="PF00593">
    <property type="entry name" value="TonB_dep_Rec_b-barrel"/>
    <property type="match status" value="1"/>
</dbReference>
<dbReference type="Proteomes" id="UP000309186">
    <property type="component" value="Unassembled WGS sequence"/>
</dbReference>
<dbReference type="Gene3D" id="2.170.130.10">
    <property type="entry name" value="TonB-dependent receptor, plug domain"/>
    <property type="match status" value="1"/>
</dbReference>
<dbReference type="EMBL" id="PPSW01000015">
    <property type="protein sequence ID" value="TLX47023.1"/>
    <property type="molecule type" value="Genomic_DNA"/>
</dbReference>
<keyword evidence="5 11" id="KW-0812">Transmembrane</keyword>
<evidence type="ECO:0008006" key="17">
    <source>
        <dbReference type="Google" id="ProtNLM"/>
    </source>
</evidence>
<feature type="domain" description="TonB-dependent receptor-like beta-barrel" evidence="13">
    <location>
        <begin position="217"/>
        <end position="653"/>
    </location>
</feature>
<keyword evidence="6" id="KW-0732">Signal</keyword>
<evidence type="ECO:0000313" key="15">
    <source>
        <dbReference type="EMBL" id="TLX47023.1"/>
    </source>
</evidence>
<keyword evidence="8 11" id="KW-0472">Membrane</keyword>
<evidence type="ECO:0000259" key="14">
    <source>
        <dbReference type="Pfam" id="PF07715"/>
    </source>
</evidence>
<evidence type="ECO:0000256" key="7">
    <source>
        <dbReference type="ARBA" id="ARBA00023077"/>
    </source>
</evidence>
<evidence type="ECO:0000256" key="3">
    <source>
        <dbReference type="ARBA" id="ARBA00022448"/>
    </source>
</evidence>
<dbReference type="PROSITE" id="PS52016">
    <property type="entry name" value="TONB_DEPENDENT_REC_3"/>
    <property type="match status" value="1"/>
</dbReference>
<evidence type="ECO:0000256" key="12">
    <source>
        <dbReference type="RuleBase" id="RU003357"/>
    </source>
</evidence>
<gene>
    <name evidence="15" type="ORF">C1E24_11040</name>
</gene>
<evidence type="ECO:0000256" key="2">
    <source>
        <dbReference type="ARBA" id="ARBA00008143"/>
    </source>
</evidence>
<dbReference type="PANTHER" id="PTHR30069">
    <property type="entry name" value="TONB-DEPENDENT OUTER MEMBRANE RECEPTOR"/>
    <property type="match status" value="1"/>
</dbReference>
<keyword evidence="3 11" id="KW-0813">Transport</keyword>
<dbReference type="InterPro" id="IPR037066">
    <property type="entry name" value="Plug_dom_sf"/>
</dbReference>
<dbReference type="InterPro" id="IPR039426">
    <property type="entry name" value="TonB-dep_rcpt-like"/>
</dbReference>
<dbReference type="SUPFAM" id="SSF56935">
    <property type="entry name" value="Porins"/>
    <property type="match status" value="1"/>
</dbReference>
<dbReference type="GO" id="GO:0044718">
    <property type="term" value="P:siderophore transmembrane transport"/>
    <property type="evidence" value="ECO:0007669"/>
    <property type="project" value="TreeGrafter"/>
</dbReference>
<sequence length="686" mass="77745">MGDFEKALFFLIFSLVIFDANAQNRNADTQTFNGHSVKQKAVYRLSLQDLLNVKIATSTLTEKAITDIPSPVTVFTRQDIDASGLRYLHEILEFVPGYQVTRYSNYPYEYSASSRALTFGASSKKILFLLDGHKINGPRSGNAAHLANFVLAHIERLEIIRGPGSSIYGSNAFTGVINIITRKTEKSVSLATGNDIDYDLFVIQSGQQDNYNWNFQANRIEASGSDYILNNTFTQQPLHTQDPYNLTTFHAQVHNQNSAYTIHFRQLDMTEFYHIARTSNEHNFSRHNALLFLAEHQLNLFDSIQSRLQFDYLQTTLKNGNQSTPSGVFSKISEPSSDAPLFGYGVFEDFRAALALHNNWQATKESSLQFGFEWQINKEQRAEGFTNYDLPALLNQSYPIQHYPNVDYKTQIGGETSQPFIGAYAQYQTSFAKINWVIGGRFDRYPDLKTQFTPRLGAVYLANNNWQYKLLYGEAFRAPELSELTLFSGITRSGNANLESESIKTTDFIAQFTGEQLLFSVDLFYNHFSDPIINGLVSENLAGQVNSTDQYGHGIETELVWELQNNVKLRTTATYFTKRPISAFRDSKALASIQLEHSLNNLTYQLSATYRSNRETPTSTELNNNIAGFWYLRAYLHYQLNPKLSLKLGVNNLLDDALYNPSTVPAHPKGIPLKGRNGTLELNWQF</sequence>
<evidence type="ECO:0000256" key="8">
    <source>
        <dbReference type="ARBA" id="ARBA00023136"/>
    </source>
</evidence>
<dbReference type="Pfam" id="PF07715">
    <property type="entry name" value="Plug"/>
    <property type="match status" value="1"/>
</dbReference>
<evidence type="ECO:0000256" key="4">
    <source>
        <dbReference type="ARBA" id="ARBA00022452"/>
    </source>
</evidence>
<dbReference type="InterPro" id="IPR012910">
    <property type="entry name" value="Plug_dom"/>
</dbReference>
<evidence type="ECO:0000256" key="1">
    <source>
        <dbReference type="ARBA" id="ARBA00004571"/>
    </source>
</evidence>
<keyword evidence="9" id="KW-0675">Receptor</keyword>
<dbReference type="GO" id="GO:0015344">
    <property type="term" value="F:siderophore uptake transmembrane transporter activity"/>
    <property type="evidence" value="ECO:0007669"/>
    <property type="project" value="TreeGrafter"/>
</dbReference>
<comment type="caution">
    <text evidence="15">The sequence shown here is derived from an EMBL/GenBank/DDBJ whole genome shotgun (WGS) entry which is preliminary data.</text>
</comment>
<dbReference type="GO" id="GO:0009279">
    <property type="term" value="C:cell outer membrane"/>
    <property type="evidence" value="ECO:0007669"/>
    <property type="project" value="UniProtKB-SubCell"/>
</dbReference>
<name>A0A5R9Q1I1_9GAMM</name>
<comment type="subcellular location">
    <subcellularLocation>
        <location evidence="1 11">Cell outer membrane</location>
        <topology evidence="1 11">Multi-pass membrane protein</topology>
    </subcellularLocation>
</comment>
<proteinExistence type="inferred from homology"/>
<dbReference type="InterPro" id="IPR036942">
    <property type="entry name" value="Beta-barrel_TonB_sf"/>
</dbReference>
<comment type="similarity">
    <text evidence="2">Belongs to the TonB-dependent receptor family. Hemoglobin/haptoglobin binding protein subfamily.</text>
</comment>
<dbReference type="OrthoDB" id="9764669at2"/>
<dbReference type="InterPro" id="IPR000531">
    <property type="entry name" value="Beta-barrel_TonB"/>
</dbReference>
<evidence type="ECO:0000256" key="5">
    <source>
        <dbReference type="ARBA" id="ARBA00022692"/>
    </source>
</evidence>
<keyword evidence="10 11" id="KW-0998">Cell outer membrane</keyword>